<evidence type="ECO:0000256" key="4">
    <source>
        <dbReference type="SAM" id="MobiDB-lite"/>
    </source>
</evidence>
<dbReference type="GO" id="GO:0005634">
    <property type="term" value="C:nucleus"/>
    <property type="evidence" value="ECO:0007669"/>
    <property type="project" value="UniProtKB-SubCell"/>
</dbReference>
<dbReference type="EMBL" id="CAMXCT020005079">
    <property type="protein sequence ID" value="CAL1164694.1"/>
    <property type="molecule type" value="Genomic_DNA"/>
</dbReference>
<comment type="caution">
    <text evidence="5">The sequence shown here is derived from an EMBL/GenBank/DDBJ whole genome shotgun (WGS) entry which is preliminary data.</text>
</comment>
<dbReference type="EMBL" id="CAMXCT010005079">
    <property type="protein sequence ID" value="CAI4011319.1"/>
    <property type="molecule type" value="Genomic_DNA"/>
</dbReference>
<comment type="subcellular location">
    <subcellularLocation>
        <location evidence="1">Nucleus</location>
    </subcellularLocation>
</comment>
<evidence type="ECO:0000313" key="7">
    <source>
        <dbReference type="Proteomes" id="UP001152797"/>
    </source>
</evidence>
<keyword evidence="7" id="KW-1185">Reference proteome</keyword>
<evidence type="ECO:0000256" key="3">
    <source>
        <dbReference type="ARBA" id="ARBA00023242"/>
    </source>
</evidence>
<reference evidence="6" key="2">
    <citation type="submission" date="2024-04" db="EMBL/GenBank/DDBJ databases">
        <authorList>
            <person name="Chen Y."/>
            <person name="Shah S."/>
            <person name="Dougan E. K."/>
            <person name="Thang M."/>
            <person name="Chan C."/>
        </authorList>
    </citation>
    <scope>NUCLEOTIDE SEQUENCE [LARGE SCALE GENOMIC DNA]</scope>
</reference>
<protein>
    <submittedName>
        <fullName evidence="5">Uncharacterized protein</fullName>
    </submittedName>
</protein>
<dbReference type="InterPro" id="IPR049629">
    <property type="entry name" value="DPY30_SDC1_DD"/>
</dbReference>
<dbReference type="EMBL" id="CAMXCT030005079">
    <property type="protein sequence ID" value="CAL4798631.1"/>
    <property type="molecule type" value="Genomic_DNA"/>
</dbReference>
<evidence type="ECO:0000313" key="5">
    <source>
        <dbReference type="EMBL" id="CAI4011319.1"/>
    </source>
</evidence>
<evidence type="ECO:0000256" key="1">
    <source>
        <dbReference type="ARBA" id="ARBA00004123"/>
    </source>
</evidence>
<evidence type="ECO:0000313" key="6">
    <source>
        <dbReference type="EMBL" id="CAL1164694.1"/>
    </source>
</evidence>
<organism evidence="5">
    <name type="scientific">Cladocopium goreaui</name>
    <dbReference type="NCBI Taxonomy" id="2562237"/>
    <lineage>
        <taxon>Eukaryota</taxon>
        <taxon>Sar</taxon>
        <taxon>Alveolata</taxon>
        <taxon>Dinophyceae</taxon>
        <taxon>Suessiales</taxon>
        <taxon>Symbiodiniaceae</taxon>
        <taxon>Cladocopium</taxon>
    </lineage>
</organism>
<dbReference type="Gene3D" id="1.20.890.10">
    <property type="entry name" value="cAMP-dependent protein kinase regulatory subunit, dimerization-anchoring domain"/>
    <property type="match status" value="1"/>
</dbReference>
<dbReference type="Pfam" id="PF05186">
    <property type="entry name" value="Dpy-30"/>
    <property type="match status" value="1"/>
</dbReference>
<name>A0A9P1DJ62_9DINO</name>
<dbReference type="AlphaFoldDB" id="A0A9P1DJ62"/>
<feature type="region of interest" description="Disordered" evidence="4">
    <location>
        <begin position="1"/>
        <end position="23"/>
    </location>
</feature>
<dbReference type="OrthoDB" id="417678at2759"/>
<dbReference type="InterPro" id="IPR007858">
    <property type="entry name" value="Dpy-30_motif"/>
</dbReference>
<accession>A0A9P1DJ62</accession>
<keyword evidence="3" id="KW-0539">Nucleus</keyword>
<sequence>MSGEAERDVPKQSQAYPNREGLAAEKIAMEERPAPCMHDLPLRQYLDTYVVPSLLPGMNAVAEARPENPVEWLAYYLLKNNTSGKKTEEKKAEDPAPES</sequence>
<comment type="similarity">
    <text evidence="2">Belongs to the dpy-30 family.</text>
</comment>
<gene>
    <name evidence="5" type="ORF">C1SCF055_LOCUS36497</name>
</gene>
<evidence type="ECO:0000256" key="2">
    <source>
        <dbReference type="ARBA" id="ARBA00010849"/>
    </source>
</evidence>
<dbReference type="Proteomes" id="UP001152797">
    <property type="component" value="Unassembled WGS sequence"/>
</dbReference>
<dbReference type="CDD" id="cd22965">
    <property type="entry name" value="DD_DPY30_SDC1"/>
    <property type="match status" value="1"/>
</dbReference>
<proteinExistence type="inferred from homology"/>
<feature type="compositionally biased region" description="Basic and acidic residues" evidence="4">
    <location>
        <begin position="1"/>
        <end position="10"/>
    </location>
</feature>
<reference evidence="5" key="1">
    <citation type="submission" date="2022-10" db="EMBL/GenBank/DDBJ databases">
        <authorList>
            <person name="Chen Y."/>
            <person name="Dougan E. K."/>
            <person name="Chan C."/>
            <person name="Rhodes N."/>
            <person name="Thang M."/>
        </authorList>
    </citation>
    <scope>NUCLEOTIDE SEQUENCE</scope>
</reference>